<dbReference type="SMART" id="SM00028">
    <property type="entry name" value="TPR"/>
    <property type="match status" value="6"/>
</dbReference>
<feature type="repeat" description="TPR" evidence="3">
    <location>
        <begin position="457"/>
        <end position="490"/>
    </location>
</feature>
<dbReference type="InterPro" id="IPR011990">
    <property type="entry name" value="TPR-like_helical_dom_sf"/>
</dbReference>
<dbReference type="Pfam" id="PF12895">
    <property type="entry name" value="ANAPC3"/>
    <property type="match status" value="1"/>
</dbReference>
<dbReference type="PANTHER" id="PTHR12558:SF13">
    <property type="entry name" value="CELL DIVISION CYCLE PROTEIN 27 HOMOLOG"/>
    <property type="match status" value="1"/>
</dbReference>
<dbReference type="STRING" id="35722.A0A0B7MYL0"/>
<evidence type="ECO:0000256" key="2">
    <source>
        <dbReference type="ARBA" id="ARBA00038210"/>
    </source>
</evidence>
<evidence type="ECO:0000313" key="5">
    <source>
        <dbReference type="Proteomes" id="UP000054107"/>
    </source>
</evidence>
<dbReference type="Proteomes" id="UP000054107">
    <property type="component" value="Unassembled WGS sequence"/>
</dbReference>
<dbReference type="PROSITE" id="PS50005">
    <property type="entry name" value="TPR"/>
    <property type="match status" value="2"/>
</dbReference>
<sequence>MKDTSIESWTLMSLIYRDMDDGDYKNAILLSERLYAIDNTNQQYQFLYASCLFHSLDYTATYTILKTVKSIPCLNLFAKSCLELGNTEDSYEKQRILWDEGVQALRLALSLNELPKKIYWGDELASNTVRHHMPSKASLCNLLGDLYLKLDNIRAASMYYWDCLKSNPYKISAYMKLCDIAPDNIDFNTAKLPKDIFTNFDPVTTDLSRSSQPFLPATPSLDLSDISFHNELSSSSVKKNSWSMPELRDEYHDTSVDQLRALVRFSSKIIPENNENIGEEYERGDIEHKKDGIISSIKSDIKQMKVSEAYRNKHGLHKKPPVQTPQKLRIDLALNDENDVNYAEEKIVYESIQLNIPPRLVQNQSADQMDEKVCPTKKAKTTNKQKKYQAVESYFSPPFNSQHSTSPETDARIIDGMNKIMKVLCILANGYMRQSFYDCENAALELQQLDDQQYNSARVLCILGKAYYDAGDYTSARVFFKQSFLIAPWFCDCVPIYSTCLWYLEKEKELNLLAFKMKDNRSHLFEAYVAAGNWAKCVKGGNEATQWFQKAVNLDPSRSYGHALLGYEEWEKGNSLGAKQHFSKSMIANKRSYIGWYGMATAYQGMEEYTQAKTLLNEAVRLHPRHPIVLATMAEVLCELECYQDALNFINRSLNIRVSTPNEKLKAKIQQRLEIQEAGNLYNESSMSHY</sequence>
<dbReference type="GO" id="GO:0005737">
    <property type="term" value="C:cytoplasm"/>
    <property type="evidence" value="ECO:0007669"/>
    <property type="project" value="TreeGrafter"/>
</dbReference>
<dbReference type="GO" id="GO:0007091">
    <property type="term" value="P:metaphase/anaphase transition of mitotic cell cycle"/>
    <property type="evidence" value="ECO:0007669"/>
    <property type="project" value="TreeGrafter"/>
</dbReference>
<reference evidence="4 5" key="1">
    <citation type="submission" date="2014-09" db="EMBL/GenBank/DDBJ databases">
        <authorList>
            <person name="Ellenberger Sabrina"/>
        </authorList>
    </citation>
    <scope>NUCLEOTIDE SEQUENCE [LARGE SCALE GENOMIC DNA]</scope>
    <source>
        <strain evidence="4 5">CBS 412.66</strain>
    </source>
</reference>
<evidence type="ECO:0000313" key="4">
    <source>
        <dbReference type="EMBL" id="CEP08203.1"/>
    </source>
</evidence>
<dbReference type="AlphaFoldDB" id="A0A0B7MYL0"/>
<dbReference type="GO" id="GO:0051301">
    <property type="term" value="P:cell division"/>
    <property type="evidence" value="ECO:0007669"/>
    <property type="project" value="TreeGrafter"/>
</dbReference>
<dbReference type="GO" id="GO:0016567">
    <property type="term" value="P:protein ubiquitination"/>
    <property type="evidence" value="ECO:0007669"/>
    <property type="project" value="TreeGrafter"/>
</dbReference>
<protein>
    <recommendedName>
        <fullName evidence="6">Cdc23 domain-containing protein</fullName>
    </recommendedName>
</protein>
<dbReference type="GO" id="GO:0005680">
    <property type="term" value="C:anaphase-promoting complex"/>
    <property type="evidence" value="ECO:0007669"/>
    <property type="project" value="UniProtKB-ARBA"/>
</dbReference>
<dbReference type="EMBL" id="LN719426">
    <property type="protein sequence ID" value="CEP08203.1"/>
    <property type="molecule type" value="Genomic_DNA"/>
</dbReference>
<dbReference type="Pfam" id="PF13181">
    <property type="entry name" value="TPR_8"/>
    <property type="match status" value="3"/>
</dbReference>
<gene>
    <name evidence="4" type="primary">PARPA_01512.1 scaffold 1359</name>
</gene>
<comment type="similarity">
    <text evidence="2">Belongs to the APC3/CDC27 family.</text>
</comment>
<dbReference type="InterPro" id="IPR019734">
    <property type="entry name" value="TPR_rpt"/>
</dbReference>
<dbReference type="GO" id="GO:0031145">
    <property type="term" value="P:anaphase-promoting complex-dependent catabolic process"/>
    <property type="evidence" value="ECO:0007669"/>
    <property type="project" value="TreeGrafter"/>
</dbReference>
<evidence type="ECO:0000256" key="3">
    <source>
        <dbReference type="PROSITE-ProRule" id="PRU00339"/>
    </source>
</evidence>
<proteinExistence type="inferred from homology"/>
<evidence type="ECO:0000256" key="1">
    <source>
        <dbReference type="ARBA" id="ARBA00022803"/>
    </source>
</evidence>
<accession>A0A0B7MYL0</accession>
<organism evidence="4 5">
    <name type="scientific">Parasitella parasitica</name>
    <dbReference type="NCBI Taxonomy" id="35722"/>
    <lineage>
        <taxon>Eukaryota</taxon>
        <taxon>Fungi</taxon>
        <taxon>Fungi incertae sedis</taxon>
        <taxon>Mucoromycota</taxon>
        <taxon>Mucoromycotina</taxon>
        <taxon>Mucoromycetes</taxon>
        <taxon>Mucorales</taxon>
        <taxon>Mucorineae</taxon>
        <taxon>Mucoraceae</taxon>
        <taxon>Parasitella</taxon>
    </lineage>
</organism>
<dbReference type="PANTHER" id="PTHR12558">
    <property type="entry name" value="CELL DIVISION CYCLE 16,23,27"/>
    <property type="match status" value="1"/>
</dbReference>
<dbReference type="SUPFAM" id="SSF48452">
    <property type="entry name" value="TPR-like"/>
    <property type="match status" value="2"/>
</dbReference>
<keyword evidence="5" id="KW-1185">Reference proteome</keyword>
<dbReference type="OrthoDB" id="10248520at2759"/>
<name>A0A0B7MYL0_9FUNG</name>
<evidence type="ECO:0008006" key="6">
    <source>
        <dbReference type="Google" id="ProtNLM"/>
    </source>
</evidence>
<dbReference type="Gene3D" id="1.25.40.10">
    <property type="entry name" value="Tetratricopeptide repeat domain"/>
    <property type="match status" value="3"/>
</dbReference>
<keyword evidence="1 3" id="KW-0802">TPR repeat</keyword>
<feature type="repeat" description="TPR" evidence="3">
    <location>
        <begin position="593"/>
        <end position="626"/>
    </location>
</feature>